<dbReference type="CDD" id="cd02248">
    <property type="entry name" value="Peptidase_C1A"/>
    <property type="match status" value="1"/>
</dbReference>
<evidence type="ECO:0000256" key="1">
    <source>
        <dbReference type="ARBA" id="ARBA00008455"/>
    </source>
</evidence>
<evidence type="ECO:0000259" key="7">
    <source>
        <dbReference type="SMART" id="SM00645"/>
    </source>
</evidence>
<dbReference type="InterPro" id="IPR000668">
    <property type="entry name" value="Peptidase_C1A_C"/>
</dbReference>
<keyword evidence="2" id="KW-0865">Zymogen</keyword>
<evidence type="ECO:0000313" key="9">
    <source>
        <dbReference type="Proteomes" id="UP000003786"/>
    </source>
</evidence>
<feature type="compositionally biased region" description="Basic and acidic residues" evidence="5">
    <location>
        <begin position="247"/>
        <end position="264"/>
    </location>
</feature>
<feature type="chain" id="PRO_5003794755" description="Peptidase C1A papain C-terminal domain-containing protein" evidence="6">
    <location>
        <begin position="24"/>
        <end position="879"/>
    </location>
</feature>
<comment type="similarity">
    <text evidence="1">Belongs to the peptidase C1 family.</text>
</comment>
<feature type="compositionally biased region" description="Basic and acidic residues" evidence="5">
    <location>
        <begin position="165"/>
        <end position="174"/>
    </location>
</feature>
<dbReference type="InterPro" id="IPR013128">
    <property type="entry name" value="Peptidase_C1A"/>
</dbReference>
<accession>J7M4U1</accession>
<feature type="domain" description="Peptidase C1A papain C-terminal" evidence="7">
    <location>
        <begin position="669"/>
        <end position="878"/>
    </location>
</feature>
<dbReference type="Pfam" id="PF08246">
    <property type="entry name" value="Inhibitor_I29"/>
    <property type="match status" value="1"/>
</dbReference>
<feature type="compositionally biased region" description="Basic and acidic residues" evidence="5">
    <location>
        <begin position="183"/>
        <end position="211"/>
    </location>
</feature>
<dbReference type="SUPFAM" id="SSF54001">
    <property type="entry name" value="Cysteine proteinases"/>
    <property type="match status" value="1"/>
</dbReference>
<dbReference type="Proteomes" id="UP000003786">
    <property type="component" value="Chromosome 4"/>
</dbReference>
<evidence type="ECO:0000313" key="8">
    <source>
        <dbReference type="EMBL" id="BAM42525.1"/>
    </source>
</evidence>
<dbReference type="Gene3D" id="3.90.70.10">
    <property type="entry name" value="Cysteine proteinases"/>
    <property type="match status" value="1"/>
</dbReference>
<keyword evidence="6" id="KW-0732">Signal</keyword>
<dbReference type="KEGG" id="tot:TOT_040000993"/>
<keyword evidence="4" id="KW-0175">Coiled coil</keyword>
<dbReference type="RefSeq" id="XP_009692826.1">
    <property type="nucleotide sequence ID" value="XM_009694531.1"/>
</dbReference>
<dbReference type="InterPro" id="IPR038765">
    <property type="entry name" value="Papain-like_cys_pep_sf"/>
</dbReference>
<dbReference type="SMART" id="SM00645">
    <property type="entry name" value="Pept_C1"/>
    <property type="match status" value="1"/>
</dbReference>
<dbReference type="InterPro" id="IPR039417">
    <property type="entry name" value="Peptidase_C1A_papain-like"/>
</dbReference>
<keyword evidence="9" id="KW-1185">Reference proteome</keyword>
<dbReference type="AlphaFoldDB" id="J7M4U1"/>
<evidence type="ECO:0000256" key="3">
    <source>
        <dbReference type="ARBA" id="ARBA00023180"/>
    </source>
</evidence>
<evidence type="ECO:0000256" key="6">
    <source>
        <dbReference type="SAM" id="SignalP"/>
    </source>
</evidence>
<dbReference type="STRING" id="869250.J7M4U1"/>
<protein>
    <recommendedName>
        <fullName evidence="7">Peptidase C1A papain C-terminal domain-containing protein</fullName>
    </recommendedName>
</protein>
<dbReference type="VEuPathDB" id="PiroplasmaDB:TOT_040000993"/>
<feature type="compositionally biased region" description="Acidic residues" evidence="5">
    <location>
        <begin position="212"/>
        <end position="221"/>
    </location>
</feature>
<evidence type="ECO:0000256" key="4">
    <source>
        <dbReference type="SAM" id="Coils"/>
    </source>
</evidence>
<feature type="coiled-coil region" evidence="4">
    <location>
        <begin position="501"/>
        <end position="528"/>
    </location>
</feature>
<dbReference type="InterPro" id="IPR013201">
    <property type="entry name" value="Prot_inhib_I29"/>
</dbReference>
<dbReference type="InterPro" id="IPR025661">
    <property type="entry name" value="Pept_asp_AS"/>
</dbReference>
<keyword evidence="3" id="KW-0325">Glycoprotein</keyword>
<dbReference type="PANTHER" id="PTHR12411">
    <property type="entry name" value="CYSTEINE PROTEASE FAMILY C1-RELATED"/>
    <property type="match status" value="1"/>
</dbReference>
<gene>
    <name evidence="8" type="ORF">TOT_040000993</name>
</gene>
<dbReference type="GO" id="GO:0006508">
    <property type="term" value="P:proteolysis"/>
    <property type="evidence" value="ECO:0007669"/>
    <property type="project" value="InterPro"/>
</dbReference>
<reference evidence="8 9" key="1">
    <citation type="journal article" date="2012" name="MBio">
        <title>Comparative genome analysis of three eukaryotic parasites with differing abilities to transform leukocytes reveals key mediators of Theileria-induced leukocyte transformation.</title>
        <authorList>
            <person name="Hayashida K."/>
            <person name="Hara Y."/>
            <person name="Abe T."/>
            <person name="Yamasaki C."/>
            <person name="Toyoda A."/>
            <person name="Kosuge T."/>
            <person name="Suzuki Y."/>
            <person name="Sato Y."/>
            <person name="Kawashima S."/>
            <person name="Katayama T."/>
            <person name="Wakaguri H."/>
            <person name="Inoue N."/>
            <person name="Homma K."/>
            <person name="Tada-Umezaki M."/>
            <person name="Yagi Y."/>
            <person name="Fujii Y."/>
            <person name="Habara T."/>
            <person name="Kanehisa M."/>
            <person name="Watanabe H."/>
            <person name="Ito K."/>
            <person name="Gojobori T."/>
            <person name="Sugawara H."/>
            <person name="Imanishi T."/>
            <person name="Weir W."/>
            <person name="Gardner M."/>
            <person name="Pain A."/>
            <person name="Shiels B."/>
            <person name="Hattori M."/>
            <person name="Nene V."/>
            <person name="Sugimoto C."/>
        </authorList>
    </citation>
    <scope>NUCLEOTIDE SEQUENCE [LARGE SCALE GENOMIC DNA]</scope>
    <source>
        <strain evidence="8 9">Shintoku</strain>
    </source>
</reference>
<dbReference type="OrthoDB" id="190265at2759"/>
<evidence type="ECO:0000256" key="2">
    <source>
        <dbReference type="ARBA" id="ARBA00023145"/>
    </source>
</evidence>
<proteinExistence type="inferred from homology"/>
<dbReference type="PROSITE" id="PS00640">
    <property type="entry name" value="THIOL_PROTEASE_ASN"/>
    <property type="match status" value="1"/>
</dbReference>
<name>J7M4U1_THEOR</name>
<dbReference type="EMBL" id="AP011949">
    <property type="protein sequence ID" value="BAM42525.1"/>
    <property type="molecule type" value="Genomic_DNA"/>
</dbReference>
<dbReference type="eggNOG" id="KOG1543">
    <property type="taxonomic scope" value="Eukaryota"/>
</dbReference>
<organism evidence="8 9">
    <name type="scientific">Theileria orientalis strain Shintoku</name>
    <dbReference type="NCBI Taxonomy" id="869250"/>
    <lineage>
        <taxon>Eukaryota</taxon>
        <taxon>Sar</taxon>
        <taxon>Alveolata</taxon>
        <taxon>Apicomplexa</taxon>
        <taxon>Aconoidasida</taxon>
        <taxon>Piroplasmida</taxon>
        <taxon>Theileriidae</taxon>
        <taxon>Theileria</taxon>
    </lineage>
</organism>
<sequence length="879" mass="100212">MAEMKRPLIVLLLLCYGYKIVKSEENSSVDCTLFKVRTEDTSEDCGYKDNDTSKYSYELKGLFKNQPLYTLNSGVKLVALLYNDEFVWKHTSAHDLSKYPTELEIDPYNKTLWVKYGEMDFVTFKFENNKWKHSQDLSYGLCKSLTIPDYTDALAPVTLLPTPVEEKAEEKVEEGQFEDFEDREEKPAEEAKEGAVEEEKPEESPEDKVELEVEETEELVEAGEGAQEAVEEKGVEEVAGPEPGEAAEEHDLPQLHAEETDERSVVGSEEVHEDEVAVDCTLFKVRTEDTSEDCGYKDNDTSKYSYELKGLFKNQPLYTLNSGVKLVALLYNDEFVWKHTSAHDLSKYPTELEIDPYNKTLWVKYGEMDFVTFKFENNKWKHSQDLSYGLCKSLTIPDYSVSPLISVIVKPREKEAEKAAPMVPEAPDATPLAEGDAVIASETVESEYAVPLAVPEAKPEDEAAPEERTDKLEPLDERYKMRGTMAEGELGDEVKFDFVLDKEERREREELKSKSEQLFEQMKEYAHNKGMAVVEGDFDKYITGQLKTPQDNFVHEWKLKAVAEVLAKAETPLEAELEFAVIQNFYVFAKKHSRVLFTLTQFKDSYANFRESAKTIESHNKNPNRLYNMDYNTFADMGRDLSLMSIPTTFNVKQYVSGFQTHAQTLDNQEIHVDWRDQGLVSHVITQGKCAICWAIPSVDVFNSFAAKRTGDKIPYSIQQVLDCVSPEYTCDSGGSFVKVLEYIKDNKMCTYEEYPYVQKKEGCQAQKCLNESKIKTVRKLKLNDALDFLKNNGPFVTMVNTTLEFFLYSGGIYDGPLGGYGGHSFLVVGHGYDRDKGVNYWIAKNSWGESWGENGYFRMLDDSDTLTYLFLANAYGIE</sequence>
<evidence type="ECO:0000256" key="5">
    <source>
        <dbReference type="SAM" id="MobiDB-lite"/>
    </source>
</evidence>
<dbReference type="Pfam" id="PF00112">
    <property type="entry name" value="Peptidase_C1"/>
    <property type="match status" value="1"/>
</dbReference>
<dbReference type="GO" id="GO:0008234">
    <property type="term" value="F:cysteine-type peptidase activity"/>
    <property type="evidence" value="ECO:0007669"/>
    <property type="project" value="InterPro"/>
</dbReference>
<dbReference type="GeneID" id="20717013"/>
<feature type="signal peptide" evidence="6">
    <location>
        <begin position="1"/>
        <end position="23"/>
    </location>
</feature>
<feature type="region of interest" description="Disordered" evidence="5">
    <location>
        <begin position="165"/>
        <end position="271"/>
    </location>
</feature>